<dbReference type="InterPro" id="IPR011006">
    <property type="entry name" value="CheY-like_superfamily"/>
</dbReference>
<feature type="domain" description="Response regulatory" evidence="3">
    <location>
        <begin position="4"/>
        <end position="117"/>
    </location>
</feature>
<proteinExistence type="predicted"/>
<dbReference type="Pfam" id="PF04397">
    <property type="entry name" value="LytTR"/>
    <property type="match status" value="1"/>
</dbReference>
<dbReference type="SUPFAM" id="SSF52172">
    <property type="entry name" value="CheY-like"/>
    <property type="match status" value="1"/>
</dbReference>
<dbReference type="PANTHER" id="PTHR48111">
    <property type="entry name" value="REGULATOR OF RPOS"/>
    <property type="match status" value="1"/>
</dbReference>
<keyword evidence="1" id="KW-0238">DNA-binding</keyword>
<name>A0A1H9LZK4_9SPHI</name>
<evidence type="ECO:0000256" key="1">
    <source>
        <dbReference type="ARBA" id="ARBA00023125"/>
    </source>
</evidence>
<dbReference type="PROSITE" id="PS50110">
    <property type="entry name" value="RESPONSE_REGULATORY"/>
    <property type="match status" value="1"/>
</dbReference>
<dbReference type="STRING" id="390241.SAMN04488023_10532"/>
<keyword evidence="5" id="KW-1185">Reference proteome</keyword>
<dbReference type="GO" id="GO:0006355">
    <property type="term" value="P:regulation of DNA-templated transcription"/>
    <property type="evidence" value="ECO:0007669"/>
    <property type="project" value="TreeGrafter"/>
</dbReference>
<dbReference type="SMART" id="SM00448">
    <property type="entry name" value="REC"/>
    <property type="match status" value="1"/>
</dbReference>
<organism evidence="4 5">
    <name type="scientific">Pedobacter rhizosphaerae</name>
    <dbReference type="NCBI Taxonomy" id="390241"/>
    <lineage>
        <taxon>Bacteria</taxon>
        <taxon>Pseudomonadati</taxon>
        <taxon>Bacteroidota</taxon>
        <taxon>Sphingobacteriia</taxon>
        <taxon>Sphingobacteriales</taxon>
        <taxon>Sphingobacteriaceae</taxon>
        <taxon>Pedobacter</taxon>
    </lineage>
</organism>
<dbReference type="GO" id="GO:0005829">
    <property type="term" value="C:cytosol"/>
    <property type="evidence" value="ECO:0007669"/>
    <property type="project" value="TreeGrafter"/>
</dbReference>
<dbReference type="Gene3D" id="2.40.50.1020">
    <property type="entry name" value="LytTr DNA-binding domain"/>
    <property type="match status" value="1"/>
</dbReference>
<evidence type="ECO:0000313" key="5">
    <source>
        <dbReference type="Proteomes" id="UP000199572"/>
    </source>
</evidence>
<evidence type="ECO:0000313" key="4">
    <source>
        <dbReference type="EMBL" id="SER16851.1"/>
    </source>
</evidence>
<protein>
    <submittedName>
        <fullName evidence="4">Two component transcriptional regulator, LytTR family</fullName>
    </submittedName>
</protein>
<dbReference type="GO" id="GO:0000156">
    <property type="term" value="F:phosphorelay response regulator activity"/>
    <property type="evidence" value="ECO:0007669"/>
    <property type="project" value="TreeGrafter"/>
</dbReference>
<dbReference type="GO" id="GO:0032993">
    <property type="term" value="C:protein-DNA complex"/>
    <property type="evidence" value="ECO:0007669"/>
    <property type="project" value="TreeGrafter"/>
</dbReference>
<evidence type="ECO:0000259" key="3">
    <source>
        <dbReference type="PROSITE" id="PS50110"/>
    </source>
</evidence>
<keyword evidence="2" id="KW-0597">Phosphoprotein</keyword>
<dbReference type="InterPro" id="IPR007492">
    <property type="entry name" value="LytTR_DNA-bd_dom"/>
</dbReference>
<dbReference type="RefSeq" id="WP_090882200.1">
    <property type="nucleotide sequence ID" value="NZ_FOGG01000005.1"/>
</dbReference>
<accession>A0A1H9LZK4</accession>
<dbReference type="PANTHER" id="PTHR48111:SF17">
    <property type="entry name" value="TRANSCRIPTIONAL REGULATORY PROTEIN YPDB"/>
    <property type="match status" value="1"/>
</dbReference>
<dbReference type="SMART" id="SM00850">
    <property type="entry name" value="LytTR"/>
    <property type="match status" value="1"/>
</dbReference>
<dbReference type="InterPro" id="IPR001789">
    <property type="entry name" value="Sig_transdc_resp-reg_receiver"/>
</dbReference>
<dbReference type="GO" id="GO:0000976">
    <property type="term" value="F:transcription cis-regulatory region binding"/>
    <property type="evidence" value="ECO:0007669"/>
    <property type="project" value="TreeGrafter"/>
</dbReference>
<evidence type="ECO:0000256" key="2">
    <source>
        <dbReference type="PROSITE-ProRule" id="PRU00169"/>
    </source>
</evidence>
<sequence length="249" mass="28053">MPITCIAIDDDPTSLESLIEYIENSPDLELIKTFAEPLQALSEISASNPVDIIFMDIEMPAISGIELASLLRQKTKHLIFTTAHTRYAIDAFKVEADAYLLKPYSVLNFIKTIGNLYPNGKKDVNPLTVFEDHYFYIPVQDESGSLIKIDLDELISIENSHQEIQFKTLNKNYVSAKLDLIKMMKMLKKHPAFLQISENIIIAKQHIKSVLGNQVLLSGETSYPIAASHQELFSTFLKSNLLKPTNLPD</sequence>
<dbReference type="OrthoDB" id="9787344at2"/>
<feature type="modified residue" description="4-aspartylphosphate" evidence="2">
    <location>
        <position position="56"/>
    </location>
</feature>
<dbReference type="InterPro" id="IPR039420">
    <property type="entry name" value="WalR-like"/>
</dbReference>
<dbReference type="EMBL" id="FOGG01000005">
    <property type="protein sequence ID" value="SER16851.1"/>
    <property type="molecule type" value="Genomic_DNA"/>
</dbReference>
<dbReference type="Pfam" id="PF00072">
    <property type="entry name" value="Response_reg"/>
    <property type="match status" value="1"/>
</dbReference>
<gene>
    <name evidence="4" type="ORF">SAMN04488023_10532</name>
</gene>
<dbReference type="AlphaFoldDB" id="A0A1H9LZK4"/>
<dbReference type="Gene3D" id="3.40.50.2300">
    <property type="match status" value="1"/>
</dbReference>
<dbReference type="Proteomes" id="UP000199572">
    <property type="component" value="Unassembled WGS sequence"/>
</dbReference>
<reference evidence="4 5" key="1">
    <citation type="submission" date="2016-10" db="EMBL/GenBank/DDBJ databases">
        <authorList>
            <person name="de Groot N.N."/>
        </authorList>
    </citation>
    <scope>NUCLEOTIDE SEQUENCE [LARGE SCALE GENOMIC DNA]</scope>
    <source>
        <strain evidence="4 5">DSM 18610</strain>
    </source>
</reference>